<dbReference type="GO" id="GO:0016491">
    <property type="term" value="F:oxidoreductase activity"/>
    <property type="evidence" value="ECO:0007669"/>
    <property type="project" value="UniProtKB-KW"/>
</dbReference>
<dbReference type="InterPro" id="IPR036291">
    <property type="entry name" value="NAD(P)-bd_dom_sf"/>
</dbReference>
<dbReference type="PANTHER" id="PTHR44196:SF1">
    <property type="entry name" value="DEHYDROGENASE_REDUCTASE SDR FAMILY MEMBER 7B"/>
    <property type="match status" value="1"/>
</dbReference>
<name>A0A0C9NDZ6_SPHPI</name>
<evidence type="ECO:0000256" key="1">
    <source>
        <dbReference type="ARBA" id="ARBA00006484"/>
    </source>
</evidence>
<organism evidence="5 6">
    <name type="scientific">Sphingomonas paucimobilis NBRC 13935</name>
    <dbReference type="NCBI Taxonomy" id="1219050"/>
    <lineage>
        <taxon>Bacteria</taxon>
        <taxon>Pseudomonadati</taxon>
        <taxon>Pseudomonadota</taxon>
        <taxon>Alphaproteobacteria</taxon>
        <taxon>Sphingomonadales</taxon>
        <taxon>Sphingomonadaceae</taxon>
        <taxon>Sphingomonas</taxon>
    </lineage>
</organism>
<dbReference type="GO" id="GO:0016020">
    <property type="term" value="C:membrane"/>
    <property type="evidence" value="ECO:0007669"/>
    <property type="project" value="TreeGrafter"/>
</dbReference>
<dbReference type="Proteomes" id="UP000032025">
    <property type="component" value="Unassembled WGS sequence"/>
</dbReference>
<keyword evidence="6" id="KW-1185">Reference proteome</keyword>
<dbReference type="AlphaFoldDB" id="A0A0C9NDZ6"/>
<dbReference type="PANTHER" id="PTHR44196">
    <property type="entry name" value="DEHYDROGENASE/REDUCTASE SDR FAMILY MEMBER 7B"/>
    <property type="match status" value="1"/>
</dbReference>
<accession>A0A0C9NDZ6</accession>
<evidence type="ECO:0000313" key="6">
    <source>
        <dbReference type="Proteomes" id="UP000032025"/>
    </source>
</evidence>
<feature type="domain" description="Ketoreductase" evidence="4">
    <location>
        <begin position="3"/>
        <end position="193"/>
    </location>
</feature>
<dbReference type="PRINTS" id="PR00081">
    <property type="entry name" value="GDHRDH"/>
</dbReference>
<dbReference type="Pfam" id="PF00106">
    <property type="entry name" value="adh_short"/>
    <property type="match status" value="1"/>
</dbReference>
<dbReference type="PROSITE" id="PS00061">
    <property type="entry name" value="ADH_SHORT"/>
    <property type="match status" value="1"/>
</dbReference>
<dbReference type="InterPro" id="IPR002347">
    <property type="entry name" value="SDR_fam"/>
</dbReference>
<dbReference type="SUPFAM" id="SSF51735">
    <property type="entry name" value="NAD(P)-binding Rossmann-fold domains"/>
    <property type="match status" value="1"/>
</dbReference>
<dbReference type="NCBIfam" id="NF005495">
    <property type="entry name" value="PRK07109.1"/>
    <property type="match status" value="1"/>
</dbReference>
<sequence>MAGTAVVTGGSAGIGLATAERLAKAGWNVAIVARDAQRLEDARAMLSQYGGQILAISADVANAVDVDAAADRIERELGPIDAWVNNAMSTVVAPADRISASEYQRVTATTYLSQVHGTLAALRYMKPRRRGAIIQVSSGLGIRAVPLQAAYCAAKFAVSGFTDSLRAELIADKVPVTLTVVYLPAVNTPQPGWARNHTGREQVLPDPLFDPRLCAEAIVSAIEKPEREIWVGRSTFQMAIAQALAPGFADRQASSFAEDQLGGPIGEKPGNLTEPVPGPARIDGDATDRAIDSRREFFTSRQRDLFKLGVATSLAGVGALAGWGVSRLVPTPRR</sequence>
<dbReference type="EMBL" id="BBJS01000014">
    <property type="protein sequence ID" value="GAN12968.1"/>
    <property type="molecule type" value="Genomic_DNA"/>
</dbReference>
<comment type="similarity">
    <text evidence="1 3">Belongs to the short-chain dehydrogenases/reductases (SDR) family.</text>
</comment>
<evidence type="ECO:0000313" key="5">
    <source>
        <dbReference type="EMBL" id="GAN12968.1"/>
    </source>
</evidence>
<comment type="caution">
    <text evidence="5">The sequence shown here is derived from an EMBL/GenBank/DDBJ whole genome shotgun (WGS) entry which is preliminary data.</text>
</comment>
<evidence type="ECO:0000256" key="3">
    <source>
        <dbReference type="RuleBase" id="RU000363"/>
    </source>
</evidence>
<reference evidence="5 6" key="1">
    <citation type="submission" date="2014-08" db="EMBL/GenBank/DDBJ databases">
        <title>Whole genome shotgun sequence of Sphingomonas paucimobilis NBRC 13935.</title>
        <authorList>
            <person name="Hosoyama A."/>
            <person name="Hashimoto M."/>
            <person name="Hosoyama Y."/>
            <person name="Noguchi M."/>
            <person name="Uohara A."/>
            <person name="Ohji S."/>
            <person name="Katano-Makiyama Y."/>
            <person name="Ichikawa N."/>
            <person name="Kimura A."/>
            <person name="Yamazoe A."/>
            <person name="Fujita N."/>
        </authorList>
    </citation>
    <scope>NUCLEOTIDE SEQUENCE [LARGE SCALE GENOMIC DNA]</scope>
    <source>
        <strain evidence="5 6">NBRC 13935</strain>
    </source>
</reference>
<dbReference type="Gene3D" id="3.40.50.720">
    <property type="entry name" value="NAD(P)-binding Rossmann-like Domain"/>
    <property type="match status" value="1"/>
</dbReference>
<proteinExistence type="inferred from homology"/>
<evidence type="ECO:0000256" key="2">
    <source>
        <dbReference type="ARBA" id="ARBA00023002"/>
    </source>
</evidence>
<dbReference type="InterPro" id="IPR057326">
    <property type="entry name" value="KR_dom"/>
</dbReference>
<keyword evidence="2" id="KW-0560">Oxidoreductase</keyword>
<dbReference type="InterPro" id="IPR020904">
    <property type="entry name" value="Sc_DH/Rdtase_CS"/>
</dbReference>
<dbReference type="SMART" id="SM00822">
    <property type="entry name" value="PKS_KR"/>
    <property type="match status" value="1"/>
</dbReference>
<dbReference type="RefSeq" id="WP_037567632.1">
    <property type="nucleotide sequence ID" value="NZ_BBJS01000014.1"/>
</dbReference>
<dbReference type="PRINTS" id="PR00080">
    <property type="entry name" value="SDRFAMILY"/>
</dbReference>
<gene>
    <name evidence="5" type="ORF">SP6_14_01240</name>
</gene>
<evidence type="ECO:0000259" key="4">
    <source>
        <dbReference type="SMART" id="SM00822"/>
    </source>
</evidence>
<protein>
    <submittedName>
        <fullName evidence="5">DNA, contig: SP614</fullName>
    </submittedName>
</protein>